<evidence type="ECO:0000256" key="3">
    <source>
        <dbReference type="ARBA" id="ARBA00022722"/>
    </source>
</evidence>
<evidence type="ECO:0000259" key="9">
    <source>
        <dbReference type="Pfam" id="PF03372"/>
    </source>
</evidence>
<evidence type="ECO:0000313" key="11">
    <source>
        <dbReference type="Proteomes" id="UP001265700"/>
    </source>
</evidence>
<evidence type="ECO:0000256" key="4">
    <source>
        <dbReference type="ARBA" id="ARBA00022723"/>
    </source>
</evidence>
<evidence type="ECO:0000256" key="7">
    <source>
        <dbReference type="ARBA" id="ARBA00022842"/>
    </source>
</evidence>
<protein>
    <submittedName>
        <fullName evidence="10">Endonuclease/exonuclease/phosphatase family metal-dependent hydrolase</fullName>
    </submittedName>
</protein>
<keyword evidence="4" id="KW-0479">Metal-binding</keyword>
<accession>A0ABU1WQP4</accession>
<dbReference type="Gene3D" id="3.60.10.10">
    <property type="entry name" value="Endonuclease/exonuclease/phosphatase"/>
    <property type="match status" value="1"/>
</dbReference>
<evidence type="ECO:0000256" key="1">
    <source>
        <dbReference type="ARBA" id="ARBA00001936"/>
    </source>
</evidence>
<keyword evidence="5" id="KW-0227">DNA damage</keyword>
<dbReference type="GO" id="GO:0004519">
    <property type="term" value="F:endonuclease activity"/>
    <property type="evidence" value="ECO:0007669"/>
    <property type="project" value="UniProtKB-KW"/>
</dbReference>
<evidence type="ECO:0000313" key="10">
    <source>
        <dbReference type="EMBL" id="MDR7151617.1"/>
    </source>
</evidence>
<keyword evidence="11" id="KW-1185">Reference proteome</keyword>
<name>A0ABU1WQP4_9BURK</name>
<dbReference type="InterPro" id="IPR036691">
    <property type="entry name" value="Endo/exonu/phosph_ase_sf"/>
</dbReference>
<dbReference type="InterPro" id="IPR005135">
    <property type="entry name" value="Endo/exonuclease/phosphatase"/>
</dbReference>
<comment type="cofactor">
    <cofactor evidence="2">
        <name>Mg(2+)</name>
        <dbReference type="ChEBI" id="CHEBI:18420"/>
    </cofactor>
</comment>
<keyword evidence="8" id="KW-0234">DNA repair</keyword>
<dbReference type="PANTHER" id="PTHR15822">
    <property type="entry name" value="TRAF AND TNF RECEPTOR-ASSOCIATED PROTEIN"/>
    <property type="match status" value="1"/>
</dbReference>
<keyword evidence="10" id="KW-0255">Endonuclease</keyword>
<reference evidence="10 11" key="1">
    <citation type="submission" date="2023-07" db="EMBL/GenBank/DDBJ databases">
        <title>Sorghum-associated microbial communities from plants grown in Nebraska, USA.</title>
        <authorList>
            <person name="Schachtman D."/>
        </authorList>
    </citation>
    <scope>NUCLEOTIDE SEQUENCE [LARGE SCALE GENOMIC DNA]</scope>
    <source>
        <strain evidence="10 11">4249</strain>
    </source>
</reference>
<sequence>MSQTDFCLVTLNTWKCEGAYRQRLALTAKELNGLRPDMVALQECFQADGANADTAGWLAMHGGLHAAQVQARRKQRAFEGSLVPSSSGMAMLCRQPWLAHQALPLPSSAADGGRVAQIVTLQAGQHTLRVANLHLSHLSGTEGAELRALQLHAVLKHLQSLGPAGATLLCGDFNGELNSPGIAEFMASPWGLVDTFTLANSPRDATFINDQGQGQVLDHVLLAPSLSAREVDIRSAATVLRCDRPDAEGVTPSDHSGLMVQLSLA</sequence>
<keyword evidence="7" id="KW-0460">Magnesium</keyword>
<keyword evidence="6 10" id="KW-0378">Hydrolase</keyword>
<gene>
    <name evidence="10" type="ORF">J2W49_003593</name>
</gene>
<keyword evidence="3" id="KW-0540">Nuclease</keyword>
<dbReference type="SUPFAM" id="SSF56219">
    <property type="entry name" value="DNase I-like"/>
    <property type="match status" value="1"/>
</dbReference>
<evidence type="ECO:0000256" key="5">
    <source>
        <dbReference type="ARBA" id="ARBA00022763"/>
    </source>
</evidence>
<dbReference type="InterPro" id="IPR051547">
    <property type="entry name" value="TDP2-like"/>
</dbReference>
<proteinExistence type="predicted"/>
<comment type="cofactor">
    <cofactor evidence="1">
        <name>Mn(2+)</name>
        <dbReference type="ChEBI" id="CHEBI:29035"/>
    </cofactor>
</comment>
<dbReference type="Pfam" id="PF03372">
    <property type="entry name" value="Exo_endo_phos"/>
    <property type="match status" value="1"/>
</dbReference>
<dbReference type="Proteomes" id="UP001265700">
    <property type="component" value="Unassembled WGS sequence"/>
</dbReference>
<dbReference type="PANTHER" id="PTHR15822:SF4">
    <property type="entry name" value="TYROSYL-DNA PHOSPHODIESTERASE 2"/>
    <property type="match status" value="1"/>
</dbReference>
<organism evidence="10 11">
    <name type="scientific">Hydrogenophaga palleronii</name>
    <dbReference type="NCBI Taxonomy" id="65655"/>
    <lineage>
        <taxon>Bacteria</taxon>
        <taxon>Pseudomonadati</taxon>
        <taxon>Pseudomonadota</taxon>
        <taxon>Betaproteobacteria</taxon>
        <taxon>Burkholderiales</taxon>
        <taxon>Comamonadaceae</taxon>
        <taxon>Hydrogenophaga</taxon>
    </lineage>
</organism>
<feature type="domain" description="Endonuclease/exonuclease/phosphatase" evidence="9">
    <location>
        <begin position="10"/>
        <end position="255"/>
    </location>
</feature>
<evidence type="ECO:0000256" key="6">
    <source>
        <dbReference type="ARBA" id="ARBA00022801"/>
    </source>
</evidence>
<dbReference type="EMBL" id="JAVDWU010000008">
    <property type="protein sequence ID" value="MDR7151617.1"/>
    <property type="molecule type" value="Genomic_DNA"/>
</dbReference>
<dbReference type="RefSeq" id="WP_310319334.1">
    <property type="nucleotide sequence ID" value="NZ_JAVDWU010000008.1"/>
</dbReference>
<evidence type="ECO:0000256" key="8">
    <source>
        <dbReference type="ARBA" id="ARBA00023204"/>
    </source>
</evidence>
<evidence type="ECO:0000256" key="2">
    <source>
        <dbReference type="ARBA" id="ARBA00001946"/>
    </source>
</evidence>
<comment type="caution">
    <text evidence="10">The sequence shown here is derived from an EMBL/GenBank/DDBJ whole genome shotgun (WGS) entry which is preliminary data.</text>
</comment>
<dbReference type="GO" id="GO:0016787">
    <property type="term" value="F:hydrolase activity"/>
    <property type="evidence" value="ECO:0007669"/>
    <property type="project" value="UniProtKB-KW"/>
</dbReference>